<dbReference type="RefSeq" id="WP_250924664.1">
    <property type="nucleotide sequence ID" value="NZ_JAMQAW010000125.1"/>
</dbReference>
<gene>
    <name evidence="3" type="ORF">NBG84_40020</name>
</gene>
<evidence type="ECO:0000313" key="3">
    <source>
        <dbReference type="EMBL" id="MCM2394389.1"/>
    </source>
</evidence>
<reference evidence="3" key="1">
    <citation type="submission" date="2022-06" db="EMBL/GenBank/DDBJ databases">
        <title>Genome public.</title>
        <authorList>
            <person name="Sun Q."/>
        </authorList>
    </citation>
    <scope>NUCLEOTIDE SEQUENCE</scope>
    <source>
        <strain evidence="3">CWNU-1</strain>
    </source>
</reference>
<evidence type="ECO:0000313" key="4">
    <source>
        <dbReference type="Proteomes" id="UP001431429"/>
    </source>
</evidence>
<keyword evidence="2" id="KW-0472">Membrane</keyword>
<proteinExistence type="predicted"/>
<evidence type="ECO:0000256" key="2">
    <source>
        <dbReference type="SAM" id="Phobius"/>
    </source>
</evidence>
<feature type="transmembrane region" description="Helical" evidence="2">
    <location>
        <begin position="246"/>
        <end position="266"/>
    </location>
</feature>
<comment type="caution">
    <text evidence="3">The sequence shown here is derived from an EMBL/GenBank/DDBJ whole genome shotgun (WGS) entry which is preliminary data.</text>
</comment>
<dbReference type="Proteomes" id="UP001431429">
    <property type="component" value="Unassembled WGS sequence"/>
</dbReference>
<accession>A0ABT0V2F7</accession>
<dbReference type="EMBL" id="JAMQAW010000125">
    <property type="protein sequence ID" value="MCM2394389.1"/>
    <property type="molecule type" value="Genomic_DNA"/>
</dbReference>
<name>A0ABT0V2F7_9ACTN</name>
<sequence length="269" mass="27525">MTMTPEHPTVTDPAAPGEDWWDYPHGAPTDTDPDSAAGKGGCCAACPIAAGCALASDSYVTCPVTGAAPPPAPPVRIPAQHTGDDTGPEMVDDTGSDGRGVDLAEVAGRGIEAAASAAFGFGWLDLVVGIAQRGNATDADGNPVDWGRLQLKRNSLCALVVSLVPIGDGGPAALRVAEFITDHGIGAAIYPVGTVLAFGLPVYFGQYVPGLAGALCRGTARAAVVVGRGLWRFATSRMGWVLTRPLIWAAVCGVLIVSWRFLVHVLTGA</sequence>
<feature type="region of interest" description="Disordered" evidence="1">
    <location>
        <begin position="1"/>
        <end position="37"/>
    </location>
</feature>
<organism evidence="3 4">
    <name type="scientific">Streptomyces albipurpureus</name>
    <dbReference type="NCBI Taxonomy" id="2897419"/>
    <lineage>
        <taxon>Bacteria</taxon>
        <taxon>Bacillati</taxon>
        <taxon>Actinomycetota</taxon>
        <taxon>Actinomycetes</taxon>
        <taxon>Kitasatosporales</taxon>
        <taxon>Streptomycetaceae</taxon>
        <taxon>Streptomyces</taxon>
    </lineage>
</organism>
<keyword evidence="2" id="KW-1133">Transmembrane helix</keyword>
<protein>
    <submittedName>
        <fullName evidence="3">Uncharacterized protein</fullName>
    </submittedName>
</protein>
<keyword evidence="4" id="KW-1185">Reference proteome</keyword>
<keyword evidence="2" id="KW-0812">Transmembrane</keyword>
<evidence type="ECO:0000256" key="1">
    <source>
        <dbReference type="SAM" id="MobiDB-lite"/>
    </source>
</evidence>